<gene>
    <name evidence="1" type="ORF">EVAR_48723_1</name>
</gene>
<dbReference type="Proteomes" id="UP000299102">
    <property type="component" value="Unassembled WGS sequence"/>
</dbReference>
<organism evidence="1 2">
    <name type="scientific">Eumeta variegata</name>
    <name type="common">Bagworm moth</name>
    <name type="synonym">Eumeta japonica</name>
    <dbReference type="NCBI Taxonomy" id="151549"/>
    <lineage>
        <taxon>Eukaryota</taxon>
        <taxon>Metazoa</taxon>
        <taxon>Ecdysozoa</taxon>
        <taxon>Arthropoda</taxon>
        <taxon>Hexapoda</taxon>
        <taxon>Insecta</taxon>
        <taxon>Pterygota</taxon>
        <taxon>Neoptera</taxon>
        <taxon>Endopterygota</taxon>
        <taxon>Lepidoptera</taxon>
        <taxon>Glossata</taxon>
        <taxon>Ditrysia</taxon>
        <taxon>Tineoidea</taxon>
        <taxon>Psychidae</taxon>
        <taxon>Oiketicinae</taxon>
        <taxon>Eumeta</taxon>
    </lineage>
</organism>
<comment type="caution">
    <text evidence="1">The sequence shown here is derived from an EMBL/GenBank/DDBJ whole genome shotgun (WGS) entry which is preliminary data.</text>
</comment>
<feature type="non-terminal residue" evidence="1">
    <location>
        <position position="1"/>
    </location>
</feature>
<accession>A0A4C1T4R4</accession>
<dbReference type="AlphaFoldDB" id="A0A4C1T4R4"/>
<dbReference type="EMBL" id="BGZK01004365">
    <property type="protein sequence ID" value="GBP08560.1"/>
    <property type="molecule type" value="Genomic_DNA"/>
</dbReference>
<reference evidence="1 2" key="1">
    <citation type="journal article" date="2019" name="Commun. Biol.">
        <title>The bagworm genome reveals a unique fibroin gene that provides high tensile strength.</title>
        <authorList>
            <person name="Kono N."/>
            <person name="Nakamura H."/>
            <person name="Ohtoshi R."/>
            <person name="Tomita M."/>
            <person name="Numata K."/>
            <person name="Arakawa K."/>
        </authorList>
    </citation>
    <scope>NUCLEOTIDE SEQUENCE [LARGE SCALE GENOMIC DNA]</scope>
</reference>
<proteinExistence type="predicted"/>
<sequence length="49" mass="5444">IKSWIYANVSVSRARAVHGAVHNAAVGYGVHLRALPTPRRRRPRLAKLT</sequence>
<protein>
    <submittedName>
        <fullName evidence="1">Uncharacterized protein</fullName>
    </submittedName>
</protein>
<keyword evidence="2" id="KW-1185">Reference proteome</keyword>
<name>A0A4C1T4R4_EUMVA</name>
<evidence type="ECO:0000313" key="1">
    <source>
        <dbReference type="EMBL" id="GBP08560.1"/>
    </source>
</evidence>
<evidence type="ECO:0000313" key="2">
    <source>
        <dbReference type="Proteomes" id="UP000299102"/>
    </source>
</evidence>